<evidence type="ECO:0000313" key="2">
    <source>
        <dbReference type="EMBL" id="KDP33827.1"/>
    </source>
</evidence>
<evidence type="ECO:0000313" key="3">
    <source>
        <dbReference type="Proteomes" id="UP000027138"/>
    </source>
</evidence>
<protein>
    <submittedName>
        <fullName evidence="2">Uncharacterized protein</fullName>
    </submittedName>
</protein>
<dbReference type="KEGG" id="jcu:105637872"/>
<name>A0A067KCH3_JATCU</name>
<dbReference type="Proteomes" id="UP000027138">
    <property type="component" value="Unassembled WGS sequence"/>
</dbReference>
<dbReference type="PANTHER" id="PTHR36810">
    <property type="entry name" value="BNACNNG47150D PROTEIN"/>
    <property type="match status" value="1"/>
</dbReference>
<gene>
    <name evidence="2" type="ORF">JCGZ_07398</name>
</gene>
<accession>A0A067KCH3</accession>
<evidence type="ECO:0000256" key="1">
    <source>
        <dbReference type="SAM" id="MobiDB-lite"/>
    </source>
</evidence>
<dbReference type="AlphaFoldDB" id="A0A067KCH3"/>
<feature type="compositionally biased region" description="Basic and acidic residues" evidence="1">
    <location>
        <begin position="506"/>
        <end position="520"/>
    </location>
</feature>
<sequence length="549" mass="60907">MPGTIQVSVLEFMTLQSSSRLSQMSIKISMGKREYQTFDKGDFSFPLTTLRDNLIVTLQDSKGKEISHTVVETRFVIEKGIWDNVFPFEGGGHVHMKLQFVLSEEDRHRIRVMRESALRKKHEELLNGKPKSPARATTVSNFAQYLQPNRDTLDSNNSHFQREVIQAGLSSTVLSTRFKKGKSGPQDNELAYYFQKQTDPNDTDRFESTASITTESHRIDIHLEEVTNGMLVEKNPINALARTNFSEEASSLGSSGSVVAAKKQDPVKLKSDGATDPEKRSSLKKTPSKIRNMISAFESSLNQDMKPEIRPAPIKSQSSKNRVEVASKSTHLTEVKAENAEPANISGRVRDPSHSGDMQQAAAHIGKRKEQIGFVSQSEQLSERTSVSGRLLNAKGAHPLSNLFAWIRHSTGNLLKQKNGKEIQLETLQEANFQGSSGDEPQSSNGAWIYPDGGKPLCITSGGKKIIDLKGSFHTEAKRQQLRANSHVTENVKEIQAQEGIKAARRHSESNNEGSKDAERGPAVQVMRVAIMVGFATLVFFTRQRKPGN</sequence>
<feature type="region of interest" description="Disordered" evidence="1">
    <location>
        <begin position="252"/>
        <end position="289"/>
    </location>
</feature>
<organism evidence="2 3">
    <name type="scientific">Jatropha curcas</name>
    <name type="common">Barbados nut</name>
    <dbReference type="NCBI Taxonomy" id="180498"/>
    <lineage>
        <taxon>Eukaryota</taxon>
        <taxon>Viridiplantae</taxon>
        <taxon>Streptophyta</taxon>
        <taxon>Embryophyta</taxon>
        <taxon>Tracheophyta</taxon>
        <taxon>Spermatophyta</taxon>
        <taxon>Magnoliopsida</taxon>
        <taxon>eudicotyledons</taxon>
        <taxon>Gunneridae</taxon>
        <taxon>Pentapetalae</taxon>
        <taxon>rosids</taxon>
        <taxon>fabids</taxon>
        <taxon>Malpighiales</taxon>
        <taxon>Euphorbiaceae</taxon>
        <taxon>Crotonoideae</taxon>
        <taxon>Jatropheae</taxon>
        <taxon>Jatropha</taxon>
    </lineage>
</organism>
<feature type="region of interest" description="Disordered" evidence="1">
    <location>
        <begin position="498"/>
        <end position="521"/>
    </location>
</feature>
<dbReference type="PANTHER" id="PTHR36810:SF1">
    <property type="entry name" value="OS05G0232200 PROTEIN"/>
    <property type="match status" value="1"/>
</dbReference>
<dbReference type="STRING" id="180498.A0A067KCH3"/>
<dbReference type="OrthoDB" id="1939272at2759"/>
<proteinExistence type="predicted"/>
<dbReference type="EMBL" id="KK914539">
    <property type="protein sequence ID" value="KDP33827.1"/>
    <property type="molecule type" value="Genomic_DNA"/>
</dbReference>
<feature type="compositionally biased region" description="Basic and acidic residues" evidence="1">
    <location>
        <begin position="262"/>
        <end position="281"/>
    </location>
</feature>
<reference evidence="2 3" key="1">
    <citation type="journal article" date="2014" name="PLoS ONE">
        <title>Global Analysis of Gene Expression Profiles in Physic Nut (Jatropha curcas L.) Seedlings Exposed to Salt Stress.</title>
        <authorList>
            <person name="Zhang L."/>
            <person name="Zhang C."/>
            <person name="Wu P."/>
            <person name="Chen Y."/>
            <person name="Li M."/>
            <person name="Jiang H."/>
            <person name="Wu G."/>
        </authorList>
    </citation>
    <scope>NUCLEOTIDE SEQUENCE [LARGE SCALE GENOMIC DNA]</scope>
    <source>
        <strain evidence="3">cv. GZQX0401</strain>
        <tissue evidence="2">Young leaves</tissue>
    </source>
</reference>
<keyword evidence="3" id="KW-1185">Reference proteome</keyword>